<evidence type="ECO:0000259" key="15">
    <source>
        <dbReference type="Pfam" id="PF02887"/>
    </source>
</evidence>
<evidence type="ECO:0000256" key="6">
    <source>
        <dbReference type="ARBA" id="ARBA00022741"/>
    </source>
</evidence>
<evidence type="ECO:0000256" key="9">
    <source>
        <dbReference type="ARBA" id="ARBA00022842"/>
    </source>
</evidence>
<keyword evidence="6" id="KW-0547">Nucleotide-binding</keyword>
<dbReference type="Gene3D" id="3.20.20.60">
    <property type="entry name" value="Phosphoenolpyruvate-binding domains"/>
    <property type="match status" value="1"/>
</dbReference>
<dbReference type="Pfam" id="PF00224">
    <property type="entry name" value="PK"/>
    <property type="match status" value="1"/>
</dbReference>
<evidence type="ECO:0000256" key="1">
    <source>
        <dbReference type="ARBA" id="ARBA00004997"/>
    </source>
</evidence>
<comment type="pathway">
    <text evidence="1 13">Carbohydrate degradation; glycolysis; pyruvate from D-glyceraldehyde 3-phosphate: step 5/5.</text>
</comment>
<dbReference type="GO" id="GO:0004743">
    <property type="term" value="F:pyruvate kinase activity"/>
    <property type="evidence" value="ECO:0007669"/>
    <property type="project" value="UniProtKB-UniRule"/>
</dbReference>
<dbReference type="InterPro" id="IPR001697">
    <property type="entry name" value="Pyr_Knase"/>
</dbReference>
<evidence type="ECO:0000256" key="7">
    <source>
        <dbReference type="ARBA" id="ARBA00022777"/>
    </source>
</evidence>
<comment type="caution">
    <text evidence="16">The sequence shown here is derived from an EMBL/GenBank/DDBJ whole genome shotgun (WGS) entry which is preliminary data.</text>
</comment>
<evidence type="ECO:0000256" key="13">
    <source>
        <dbReference type="RuleBase" id="RU000504"/>
    </source>
</evidence>
<dbReference type="GO" id="GO:0005524">
    <property type="term" value="F:ATP binding"/>
    <property type="evidence" value="ECO:0007669"/>
    <property type="project" value="UniProtKB-KW"/>
</dbReference>
<dbReference type="EC" id="2.7.1.40" evidence="3 12"/>
<dbReference type="GO" id="GO:0030955">
    <property type="term" value="F:potassium ion binding"/>
    <property type="evidence" value="ECO:0007669"/>
    <property type="project" value="UniProtKB-UniRule"/>
</dbReference>
<protein>
    <recommendedName>
        <fullName evidence="3 12">Pyruvate kinase</fullName>
        <ecNumber evidence="3 12">2.7.1.40</ecNumber>
    </recommendedName>
</protein>
<dbReference type="Proteomes" id="UP000320813">
    <property type="component" value="Unassembled WGS sequence"/>
</dbReference>
<dbReference type="Gene3D" id="3.40.1380.20">
    <property type="entry name" value="Pyruvate kinase, C-terminal domain"/>
    <property type="match status" value="1"/>
</dbReference>
<evidence type="ECO:0000256" key="4">
    <source>
        <dbReference type="ARBA" id="ARBA00022679"/>
    </source>
</evidence>
<evidence type="ECO:0000259" key="14">
    <source>
        <dbReference type="Pfam" id="PF00224"/>
    </source>
</evidence>
<feature type="domain" description="Pyruvate kinase C-terminal" evidence="15">
    <location>
        <begin position="403"/>
        <end position="518"/>
    </location>
</feature>
<evidence type="ECO:0000313" key="16">
    <source>
        <dbReference type="EMBL" id="RZD14603.1"/>
    </source>
</evidence>
<gene>
    <name evidence="16" type="primary">pyk</name>
    <name evidence="16" type="ORF">EVJ47_05395</name>
</gene>
<reference evidence="16 17" key="1">
    <citation type="submission" date="2019-01" db="EMBL/GenBank/DDBJ databases">
        <title>Insights into ecological role of a new deltaproteobacterial order Candidatus Sinidesulfobacterales (Sva0485) by metagenomics and metatranscriptomics.</title>
        <authorList>
            <person name="Tan S."/>
            <person name="Liu J."/>
            <person name="Fang Y."/>
            <person name="Hedlund B.P."/>
            <person name="Lian Z.H."/>
            <person name="Huang L.Y."/>
            <person name="Li J.T."/>
            <person name="Huang L.N."/>
            <person name="Li W.J."/>
            <person name="Jiang H.C."/>
            <person name="Dong H.L."/>
            <person name="Shu W.S."/>
        </authorList>
    </citation>
    <scope>NUCLEOTIDE SEQUENCE [LARGE SCALE GENOMIC DNA]</scope>
    <source>
        <strain evidence="16">AP3</strain>
    </source>
</reference>
<dbReference type="InterPro" id="IPR036918">
    <property type="entry name" value="Pyrv_Knase_C_sf"/>
</dbReference>
<dbReference type="NCBIfam" id="NF004491">
    <property type="entry name" value="PRK05826.1"/>
    <property type="match status" value="1"/>
</dbReference>
<dbReference type="SUPFAM" id="SSF50800">
    <property type="entry name" value="PK beta-barrel domain-like"/>
    <property type="match status" value="1"/>
</dbReference>
<keyword evidence="11 16" id="KW-0670">Pyruvate</keyword>
<comment type="catalytic activity">
    <reaction evidence="13">
        <text>pyruvate + ATP = phosphoenolpyruvate + ADP + H(+)</text>
        <dbReference type="Rhea" id="RHEA:18157"/>
        <dbReference type="ChEBI" id="CHEBI:15361"/>
        <dbReference type="ChEBI" id="CHEBI:15378"/>
        <dbReference type="ChEBI" id="CHEBI:30616"/>
        <dbReference type="ChEBI" id="CHEBI:58702"/>
        <dbReference type="ChEBI" id="CHEBI:456216"/>
        <dbReference type="EC" id="2.7.1.40"/>
    </reaction>
</comment>
<keyword evidence="7 13" id="KW-0418">Kinase</keyword>
<evidence type="ECO:0000256" key="11">
    <source>
        <dbReference type="ARBA" id="ARBA00023317"/>
    </source>
</evidence>
<keyword evidence="10 13" id="KW-0324">Glycolysis</keyword>
<accession>A0A519BBE6</accession>
<sequence>MNGERQNEDDYYKNKYKKTKIVCTLGPSSSGKAVIKKLIDSGMDVARLNFSHGNEIFFDGLIGLIRELSNDTAILIDLPGPKIRTGKQKEAGIILKKGRYINVVNRKKPSDNKNISIDYRFLTQDVKRNDLIFIDDGKIQLQVADIACDKNGLSCKILRDGILRAEKGVNFPNIKLSVPSVTKNDFKYLKFGAEHNADMFAISFVRHPEDIITVRNFLKKNYPEKHFFIIAKIEKSEAVENIEAIVMVSDGIMVARGDLGVETPIESIALKQKKIISVANIYKRPVITATQMLESMVINESPTRAEVTDIANAILDGTDAVMLSEETAIGNNPVESVIYMNKIIKTTENSNIFIESNYRNIGIRRANGKGGGGRGYAGSYRINPDEGDERYDISNEYNISNIVAEMAVLASYSVDGSFIAAVTRSGYTAGIISSLRPVVPIISIVPDEGVKRRLSLNFGVVSFVMRDIIKENVDIKNVIDFINKSEKMKYFKENFKYAVLSGGIPLGEPGSTDFVRIIKL</sequence>
<evidence type="ECO:0000256" key="12">
    <source>
        <dbReference type="NCBIfam" id="TIGR01064"/>
    </source>
</evidence>
<dbReference type="PANTHER" id="PTHR11817">
    <property type="entry name" value="PYRUVATE KINASE"/>
    <property type="match status" value="1"/>
</dbReference>
<dbReference type="Gene3D" id="2.40.33.10">
    <property type="entry name" value="PK beta-barrel domain-like"/>
    <property type="match status" value="1"/>
</dbReference>
<keyword evidence="9 13" id="KW-0460">Magnesium</keyword>
<evidence type="ECO:0000256" key="3">
    <source>
        <dbReference type="ARBA" id="ARBA00012142"/>
    </source>
</evidence>
<dbReference type="SUPFAM" id="SSF51621">
    <property type="entry name" value="Phosphoenolpyruvate/pyruvate domain"/>
    <property type="match status" value="1"/>
</dbReference>
<evidence type="ECO:0000256" key="10">
    <source>
        <dbReference type="ARBA" id="ARBA00023152"/>
    </source>
</evidence>
<evidence type="ECO:0000256" key="8">
    <source>
        <dbReference type="ARBA" id="ARBA00022840"/>
    </source>
</evidence>
<name>A0A519BBE6_9DELT</name>
<evidence type="ECO:0000256" key="2">
    <source>
        <dbReference type="ARBA" id="ARBA00008663"/>
    </source>
</evidence>
<dbReference type="InterPro" id="IPR011037">
    <property type="entry name" value="Pyrv_Knase-like_insert_dom_sf"/>
</dbReference>
<dbReference type="EMBL" id="SGBD01000002">
    <property type="protein sequence ID" value="RZD14603.1"/>
    <property type="molecule type" value="Genomic_DNA"/>
</dbReference>
<dbReference type="InterPro" id="IPR040442">
    <property type="entry name" value="Pyrv_kinase-like_dom_sf"/>
</dbReference>
<organism evidence="16 17">
    <name type="scientific">Candidatus Acidulodesulfobacterium ferriphilum</name>
    <dbReference type="NCBI Taxonomy" id="2597223"/>
    <lineage>
        <taxon>Bacteria</taxon>
        <taxon>Deltaproteobacteria</taxon>
        <taxon>Candidatus Acidulodesulfobacterales</taxon>
        <taxon>Candidatus Acidulodesulfobacterium</taxon>
    </lineage>
</organism>
<dbReference type="FunFam" id="2.40.33.10:FF:000001">
    <property type="entry name" value="Pyruvate kinase"/>
    <property type="match status" value="1"/>
</dbReference>
<dbReference type="SUPFAM" id="SSF52935">
    <property type="entry name" value="PK C-terminal domain-like"/>
    <property type="match status" value="1"/>
</dbReference>
<dbReference type="GO" id="GO:0000287">
    <property type="term" value="F:magnesium ion binding"/>
    <property type="evidence" value="ECO:0007669"/>
    <property type="project" value="UniProtKB-UniRule"/>
</dbReference>
<dbReference type="InterPro" id="IPR015793">
    <property type="entry name" value="Pyrv_Knase_brl"/>
</dbReference>
<dbReference type="InterPro" id="IPR015795">
    <property type="entry name" value="Pyrv_Knase_C"/>
</dbReference>
<feature type="domain" description="Pyruvate kinase barrel" evidence="14">
    <location>
        <begin position="17"/>
        <end position="337"/>
    </location>
</feature>
<dbReference type="NCBIfam" id="TIGR01064">
    <property type="entry name" value="pyruv_kin"/>
    <property type="match status" value="1"/>
</dbReference>
<evidence type="ECO:0000256" key="5">
    <source>
        <dbReference type="ARBA" id="ARBA00022723"/>
    </source>
</evidence>
<dbReference type="AlphaFoldDB" id="A0A519BBE6"/>
<keyword evidence="4 13" id="KW-0808">Transferase</keyword>
<dbReference type="Pfam" id="PF02887">
    <property type="entry name" value="PK_C"/>
    <property type="match status" value="1"/>
</dbReference>
<dbReference type="GO" id="GO:0016301">
    <property type="term" value="F:kinase activity"/>
    <property type="evidence" value="ECO:0007669"/>
    <property type="project" value="UniProtKB-KW"/>
</dbReference>
<dbReference type="UniPathway" id="UPA00109">
    <property type="reaction ID" value="UER00188"/>
</dbReference>
<keyword evidence="8" id="KW-0067">ATP-binding</keyword>
<dbReference type="PRINTS" id="PR01050">
    <property type="entry name" value="PYRUVTKNASE"/>
</dbReference>
<keyword evidence="5" id="KW-0479">Metal-binding</keyword>
<proteinExistence type="inferred from homology"/>
<evidence type="ECO:0000313" key="17">
    <source>
        <dbReference type="Proteomes" id="UP000320813"/>
    </source>
</evidence>
<comment type="similarity">
    <text evidence="2 13">Belongs to the pyruvate kinase family.</text>
</comment>
<dbReference type="InterPro" id="IPR015806">
    <property type="entry name" value="Pyrv_Knase_insert_dom_sf"/>
</dbReference>
<dbReference type="InterPro" id="IPR015813">
    <property type="entry name" value="Pyrv/PenolPyrv_kinase-like_dom"/>
</dbReference>